<keyword evidence="3" id="KW-1185">Reference proteome</keyword>
<sequence>MMFQNKDLSRCVMQLVTGSVPNKHRGLLGGLPVLAVTLNFGGFVWLVWLSGRTAPQQLCDCLDCQYSMVQLYSVIIEHCFIPLFRCCCCSVVVVIDLFGPPWITTCGPFASFPAFCFFSPTSLRSRSNCGGAVL</sequence>
<dbReference type="VEuPathDB" id="FungiDB:BO72DRAFT_263672"/>
<protein>
    <submittedName>
        <fullName evidence="2">Uncharacterized protein</fullName>
    </submittedName>
</protein>
<name>A0A8G1W1G1_9EURO</name>
<dbReference type="Proteomes" id="UP000249789">
    <property type="component" value="Unassembled WGS sequence"/>
</dbReference>
<dbReference type="EMBL" id="KZ824627">
    <property type="protein sequence ID" value="RAK80895.1"/>
    <property type="molecule type" value="Genomic_DNA"/>
</dbReference>
<evidence type="ECO:0000313" key="3">
    <source>
        <dbReference type="Proteomes" id="UP000249789"/>
    </source>
</evidence>
<reference evidence="2 3" key="1">
    <citation type="submission" date="2018-02" db="EMBL/GenBank/DDBJ databases">
        <title>The genomes of Aspergillus section Nigri reveals drivers in fungal speciation.</title>
        <authorList>
            <consortium name="DOE Joint Genome Institute"/>
            <person name="Vesth T.C."/>
            <person name="Nybo J."/>
            <person name="Theobald S."/>
            <person name="Brandl J."/>
            <person name="Frisvad J.C."/>
            <person name="Nielsen K.F."/>
            <person name="Lyhne E.K."/>
            <person name="Kogle M.E."/>
            <person name="Kuo A."/>
            <person name="Riley R."/>
            <person name="Clum A."/>
            <person name="Nolan M."/>
            <person name="Lipzen A."/>
            <person name="Salamov A."/>
            <person name="Henrissat B."/>
            <person name="Wiebenga A."/>
            <person name="De vries R.P."/>
            <person name="Grigoriev I.V."/>
            <person name="Mortensen U.H."/>
            <person name="Andersen M.R."/>
            <person name="Baker S.E."/>
        </authorList>
    </citation>
    <scope>NUCLEOTIDE SEQUENCE [LARGE SCALE GENOMIC DNA]</scope>
    <source>
        <strain evidence="2 3">CBS 313.89</strain>
    </source>
</reference>
<keyword evidence="1" id="KW-0472">Membrane</keyword>
<proteinExistence type="predicted"/>
<dbReference type="AlphaFoldDB" id="A0A8G1W1G1"/>
<keyword evidence="1" id="KW-1133">Transmembrane helix</keyword>
<dbReference type="RefSeq" id="XP_040804905.1">
    <property type="nucleotide sequence ID" value="XM_040940142.1"/>
</dbReference>
<organism evidence="2 3">
    <name type="scientific">Aspergillus fijiensis CBS 313.89</name>
    <dbReference type="NCBI Taxonomy" id="1448319"/>
    <lineage>
        <taxon>Eukaryota</taxon>
        <taxon>Fungi</taxon>
        <taxon>Dikarya</taxon>
        <taxon>Ascomycota</taxon>
        <taxon>Pezizomycotina</taxon>
        <taxon>Eurotiomycetes</taxon>
        <taxon>Eurotiomycetidae</taxon>
        <taxon>Eurotiales</taxon>
        <taxon>Aspergillaceae</taxon>
        <taxon>Aspergillus</taxon>
    </lineage>
</organism>
<evidence type="ECO:0000256" key="1">
    <source>
        <dbReference type="SAM" id="Phobius"/>
    </source>
</evidence>
<keyword evidence="1" id="KW-0812">Transmembrane</keyword>
<evidence type="ECO:0000313" key="2">
    <source>
        <dbReference type="EMBL" id="RAK80895.1"/>
    </source>
</evidence>
<gene>
    <name evidence="2" type="ORF">BO72DRAFT_263672</name>
</gene>
<dbReference type="GeneID" id="63857475"/>
<feature type="transmembrane region" description="Helical" evidence="1">
    <location>
        <begin position="27"/>
        <end position="48"/>
    </location>
</feature>
<accession>A0A8G1W1G1</accession>